<dbReference type="EMBL" id="KK583434">
    <property type="protein sequence ID" value="KDO18451.1"/>
    <property type="molecule type" value="Genomic_DNA"/>
</dbReference>
<evidence type="ECO:0008006" key="4">
    <source>
        <dbReference type="Google" id="ProtNLM"/>
    </source>
</evidence>
<evidence type="ECO:0000313" key="3">
    <source>
        <dbReference type="Proteomes" id="UP000030745"/>
    </source>
</evidence>
<name>A0A067BVX4_SAPPC</name>
<feature type="chain" id="PRO_5001633810" description="Lipid-binding serum glycoprotein C-terminal domain-containing protein" evidence="1">
    <location>
        <begin position="21"/>
        <end position="437"/>
    </location>
</feature>
<dbReference type="KEGG" id="spar:SPRG_16190"/>
<dbReference type="GeneID" id="24137835"/>
<evidence type="ECO:0000313" key="2">
    <source>
        <dbReference type="EMBL" id="KDO18451.1"/>
    </source>
</evidence>
<dbReference type="Proteomes" id="UP000030745">
    <property type="component" value="Unassembled WGS sequence"/>
</dbReference>
<feature type="signal peptide" evidence="1">
    <location>
        <begin position="1"/>
        <end position="20"/>
    </location>
</feature>
<sequence>MALRLWGLVLLGHLSWLVLGQSYDYVVPSVPNPAHVSYVRLDLRLPYATSLQALKMNQHTMESMLTSYLNNNDNDTALVTHVDTAGFEVATNLAATNLQPSLYSMLDYVVSINLFLANATNESSGAIIAPTATLVTAINYTSVGLVVGQLLPAMLAQAMFGALSPSMSANNVLVKGLGPIAPFQPSAPYIGMDLLLPAPAEGPMALDAFFFQSVEFAAAAALQGYHATWVHVTQAAKASGQPLLDVSLVIGLDNGLLSRDSLHAAFDSTLVCAPIFQANNLTFLGPGMYTMNLTADGAATSWYSSQYNLPAPSNTSVEVTLSFGIAFSLRQVEGYTPAILQSLEADLAAQVSVVSIKCDASDIDTPTYIALTLSAEPTPLSSENSIASMVATNSSELVQDILTALQLPTGMLALYLTPTLPSVTTTARANDASEPRV</sequence>
<proteinExistence type="predicted"/>
<dbReference type="STRING" id="695850.A0A067BVX4"/>
<keyword evidence="3" id="KW-1185">Reference proteome</keyword>
<reference evidence="2 3" key="1">
    <citation type="journal article" date="2013" name="PLoS Genet.">
        <title>Distinctive expansion of potential virulence genes in the genome of the oomycete fish pathogen Saprolegnia parasitica.</title>
        <authorList>
            <person name="Jiang R.H."/>
            <person name="de Bruijn I."/>
            <person name="Haas B.J."/>
            <person name="Belmonte R."/>
            <person name="Lobach L."/>
            <person name="Christie J."/>
            <person name="van den Ackerveken G."/>
            <person name="Bottin A."/>
            <person name="Bulone V."/>
            <person name="Diaz-Moreno S.M."/>
            <person name="Dumas B."/>
            <person name="Fan L."/>
            <person name="Gaulin E."/>
            <person name="Govers F."/>
            <person name="Grenville-Briggs L.J."/>
            <person name="Horner N.R."/>
            <person name="Levin J.Z."/>
            <person name="Mammella M."/>
            <person name="Meijer H.J."/>
            <person name="Morris P."/>
            <person name="Nusbaum C."/>
            <person name="Oome S."/>
            <person name="Phillips A.J."/>
            <person name="van Rooyen D."/>
            <person name="Rzeszutek E."/>
            <person name="Saraiva M."/>
            <person name="Secombes C.J."/>
            <person name="Seidl M.F."/>
            <person name="Snel B."/>
            <person name="Stassen J.H."/>
            <person name="Sykes S."/>
            <person name="Tripathy S."/>
            <person name="van den Berg H."/>
            <person name="Vega-Arreguin J.C."/>
            <person name="Wawra S."/>
            <person name="Young S.K."/>
            <person name="Zeng Q."/>
            <person name="Dieguez-Uribeondo J."/>
            <person name="Russ C."/>
            <person name="Tyler B.M."/>
            <person name="van West P."/>
        </authorList>
    </citation>
    <scope>NUCLEOTIDE SEQUENCE [LARGE SCALE GENOMIC DNA]</scope>
    <source>
        <strain evidence="2 3">CBS 223.65</strain>
    </source>
</reference>
<dbReference type="AlphaFoldDB" id="A0A067BVX4"/>
<organism evidence="2 3">
    <name type="scientific">Saprolegnia parasitica (strain CBS 223.65)</name>
    <dbReference type="NCBI Taxonomy" id="695850"/>
    <lineage>
        <taxon>Eukaryota</taxon>
        <taxon>Sar</taxon>
        <taxon>Stramenopiles</taxon>
        <taxon>Oomycota</taxon>
        <taxon>Saprolegniomycetes</taxon>
        <taxon>Saprolegniales</taxon>
        <taxon>Saprolegniaceae</taxon>
        <taxon>Saprolegnia</taxon>
    </lineage>
</organism>
<dbReference type="RefSeq" id="XP_012210844.1">
    <property type="nucleotide sequence ID" value="XM_012355454.1"/>
</dbReference>
<accession>A0A067BVX4</accession>
<dbReference type="VEuPathDB" id="FungiDB:SPRG_16190"/>
<evidence type="ECO:0000256" key="1">
    <source>
        <dbReference type="SAM" id="SignalP"/>
    </source>
</evidence>
<protein>
    <recommendedName>
        <fullName evidence="4">Lipid-binding serum glycoprotein C-terminal domain-containing protein</fullName>
    </recommendedName>
</protein>
<gene>
    <name evidence="2" type="ORF">SPRG_16190</name>
</gene>
<keyword evidence="1" id="KW-0732">Signal</keyword>